<evidence type="ECO:0000313" key="5">
    <source>
        <dbReference type="Proteomes" id="UP000198935"/>
    </source>
</evidence>
<evidence type="ECO:0000256" key="3">
    <source>
        <dbReference type="ARBA" id="ARBA00022629"/>
    </source>
</evidence>
<dbReference type="InterPro" id="IPR043129">
    <property type="entry name" value="ATPase_NBD"/>
</dbReference>
<keyword evidence="4" id="KW-0808">Transferase</keyword>
<evidence type="ECO:0000313" key="4">
    <source>
        <dbReference type="EMBL" id="SDZ55821.1"/>
    </source>
</evidence>
<dbReference type="PANTHER" id="PTHR18964:SF149">
    <property type="entry name" value="BIFUNCTIONAL UDP-N-ACETYLGLUCOSAMINE 2-EPIMERASE_N-ACETYLMANNOSAMINE KINASE"/>
    <property type="match status" value="1"/>
</dbReference>
<dbReference type="InterPro" id="IPR049874">
    <property type="entry name" value="ROK_cs"/>
</dbReference>
<dbReference type="SUPFAM" id="SSF53067">
    <property type="entry name" value="Actin-like ATPase domain"/>
    <property type="match status" value="1"/>
</dbReference>
<dbReference type="AlphaFoldDB" id="A0A1H3U179"/>
<dbReference type="STRING" id="1503961.SAMN05421736_11726"/>
<keyword evidence="4" id="KW-0418">Kinase</keyword>
<comment type="function">
    <text evidence="1">Transcriptional repressor of xylose-utilizing enzymes.</text>
</comment>
<keyword evidence="5" id="KW-1185">Reference proteome</keyword>
<dbReference type="InterPro" id="IPR000600">
    <property type="entry name" value="ROK"/>
</dbReference>
<reference evidence="5" key="1">
    <citation type="submission" date="2016-10" db="EMBL/GenBank/DDBJ databases">
        <authorList>
            <person name="Varghese N."/>
            <person name="Submissions S."/>
        </authorList>
    </citation>
    <scope>NUCLEOTIDE SEQUENCE [LARGE SCALE GENOMIC DNA]</scope>
    <source>
        <strain evidence="5">SP</strain>
    </source>
</reference>
<evidence type="ECO:0000256" key="1">
    <source>
        <dbReference type="ARBA" id="ARBA00002486"/>
    </source>
</evidence>
<dbReference type="Gene3D" id="3.30.420.40">
    <property type="match status" value="2"/>
</dbReference>
<dbReference type="GO" id="GO:0016301">
    <property type="term" value="F:kinase activity"/>
    <property type="evidence" value="ECO:0007669"/>
    <property type="project" value="UniProtKB-KW"/>
</dbReference>
<organism evidence="4 5">
    <name type="scientific">Evansella caseinilytica</name>
    <dbReference type="NCBI Taxonomy" id="1503961"/>
    <lineage>
        <taxon>Bacteria</taxon>
        <taxon>Bacillati</taxon>
        <taxon>Bacillota</taxon>
        <taxon>Bacilli</taxon>
        <taxon>Bacillales</taxon>
        <taxon>Bacillaceae</taxon>
        <taxon>Evansella</taxon>
    </lineage>
</organism>
<dbReference type="Pfam" id="PF00480">
    <property type="entry name" value="ROK"/>
    <property type="match status" value="1"/>
</dbReference>
<dbReference type="Proteomes" id="UP000198935">
    <property type="component" value="Unassembled WGS sequence"/>
</dbReference>
<accession>A0A1H3U179</accession>
<gene>
    <name evidence="4" type="ORF">SAMN05421736_11726</name>
</gene>
<comment type="similarity">
    <text evidence="2">Belongs to the ROK (NagC/XylR) family.</text>
</comment>
<dbReference type="SUPFAM" id="SSF46785">
    <property type="entry name" value="Winged helix' DNA-binding domain"/>
    <property type="match status" value="1"/>
</dbReference>
<keyword evidence="3" id="KW-0119">Carbohydrate metabolism</keyword>
<dbReference type="Gene3D" id="1.10.10.10">
    <property type="entry name" value="Winged helix-like DNA-binding domain superfamily/Winged helix DNA-binding domain"/>
    <property type="match status" value="1"/>
</dbReference>
<dbReference type="PROSITE" id="PS01125">
    <property type="entry name" value="ROK"/>
    <property type="match status" value="1"/>
</dbReference>
<evidence type="ECO:0000256" key="2">
    <source>
        <dbReference type="ARBA" id="ARBA00006479"/>
    </source>
</evidence>
<proteinExistence type="inferred from homology"/>
<dbReference type="GO" id="GO:0042732">
    <property type="term" value="P:D-xylose metabolic process"/>
    <property type="evidence" value="ECO:0007669"/>
    <property type="project" value="UniProtKB-KW"/>
</dbReference>
<dbReference type="CDD" id="cd24076">
    <property type="entry name" value="ASKHA_ATPase_ROK_BsXylR-like"/>
    <property type="match status" value="1"/>
</dbReference>
<dbReference type="EMBL" id="FNPI01000017">
    <property type="protein sequence ID" value="SDZ55821.1"/>
    <property type="molecule type" value="Genomic_DNA"/>
</dbReference>
<dbReference type="InterPro" id="IPR036390">
    <property type="entry name" value="WH_DNA-bd_sf"/>
</dbReference>
<keyword evidence="3" id="KW-0859">Xylose metabolism</keyword>
<protein>
    <submittedName>
        <fullName evidence="4">Sugar kinase of the NBD/HSP70 family, may contain an N-terminal HTH domain</fullName>
    </submittedName>
</protein>
<name>A0A1H3U179_9BACI</name>
<dbReference type="PANTHER" id="PTHR18964">
    <property type="entry name" value="ROK (REPRESSOR, ORF, KINASE) FAMILY"/>
    <property type="match status" value="1"/>
</dbReference>
<dbReference type="InterPro" id="IPR036388">
    <property type="entry name" value="WH-like_DNA-bd_sf"/>
</dbReference>
<sequence>MIVQLIYKVVLQMSITGDQTYIKQMNKNLVLHSIRREAPLSRAQVSLSTGLNKGTVSSLVAELIDENLVYEIGPGKSSGGRRPVMLMFQNKAGASIGIDIGVNYISGVLTDLNGNVLEKKETALQNTNYRLVFAEIVKITEDLIAVAPATPYGVVGIGVGVPGIVDDHGNILLAPNLDWQDVRLKEEMEDYFQLPVTVENEANAGAYGEMTFGQGKDSDTMLFFSVGIGIGSGIIVDKSIFRGTKGFAGEVGHMSVEMNGAKCSCGNRGCWELYASEKAIENEAKNFYNEELRLEDLLKKADEKEAGAIRIFHGVGENLGIGIANMINVYNPDLVVIGNRIAKSKLWIENPLKRAVETRALPFHQQNVKIAFSEMNSDGIALGAAYLMVETFLA</sequence>